<protein>
    <submittedName>
        <fullName evidence="1">Uncharacterized protein</fullName>
    </submittedName>
</protein>
<evidence type="ECO:0000313" key="2">
    <source>
        <dbReference type="Proteomes" id="UP000198284"/>
    </source>
</evidence>
<sequence>MLAALRRSVGLDPVFSAVYRSHGRAVGNDAEEVESLGVTQLGKQNPVQFFPHSACWRQSRARRQQVMPEPHFNSCSSTRQGKPVCRM</sequence>
<accession>A0A239L2S8</accession>
<proteinExistence type="predicted"/>
<organism evidence="1 2">
    <name type="scientific">Noviherbaspirillum humi</name>
    <dbReference type="NCBI Taxonomy" id="1688639"/>
    <lineage>
        <taxon>Bacteria</taxon>
        <taxon>Pseudomonadati</taxon>
        <taxon>Pseudomonadota</taxon>
        <taxon>Betaproteobacteria</taxon>
        <taxon>Burkholderiales</taxon>
        <taxon>Oxalobacteraceae</taxon>
        <taxon>Noviherbaspirillum</taxon>
    </lineage>
</organism>
<reference evidence="1 2" key="1">
    <citation type="submission" date="2017-06" db="EMBL/GenBank/DDBJ databases">
        <authorList>
            <person name="Kim H.J."/>
            <person name="Triplett B.A."/>
        </authorList>
    </citation>
    <scope>NUCLEOTIDE SEQUENCE [LARGE SCALE GENOMIC DNA]</scope>
    <source>
        <strain evidence="1 2">U15</strain>
    </source>
</reference>
<dbReference type="AlphaFoldDB" id="A0A239L2S8"/>
<name>A0A239L2S8_9BURK</name>
<dbReference type="EMBL" id="FZOT01000019">
    <property type="protein sequence ID" value="SNT24897.1"/>
    <property type="molecule type" value="Genomic_DNA"/>
</dbReference>
<gene>
    <name evidence="1" type="ORF">SAMN06265795_11925</name>
</gene>
<keyword evidence="2" id="KW-1185">Reference proteome</keyword>
<evidence type="ECO:0000313" key="1">
    <source>
        <dbReference type="EMBL" id="SNT24897.1"/>
    </source>
</evidence>
<dbReference type="Proteomes" id="UP000198284">
    <property type="component" value="Unassembled WGS sequence"/>
</dbReference>